<evidence type="ECO:0000313" key="2">
    <source>
        <dbReference type="EMBL" id="OWR47748.1"/>
    </source>
</evidence>
<gene>
    <name evidence="2" type="ORF">KGM_215805</name>
</gene>
<dbReference type="EMBL" id="AGBW02010786">
    <property type="protein sequence ID" value="OWR47748.1"/>
    <property type="molecule type" value="Genomic_DNA"/>
</dbReference>
<organism evidence="2 3">
    <name type="scientific">Danaus plexippus plexippus</name>
    <dbReference type="NCBI Taxonomy" id="278856"/>
    <lineage>
        <taxon>Eukaryota</taxon>
        <taxon>Metazoa</taxon>
        <taxon>Ecdysozoa</taxon>
        <taxon>Arthropoda</taxon>
        <taxon>Hexapoda</taxon>
        <taxon>Insecta</taxon>
        <taxon>Pterygota</taxon>
        <taxon>Neoptera</taxon>
        <taxon>Endopterygota</taxon>
        <taxon>Lepidoptera</taxon>
        <taxon>Glossata</taxon>
        <taxon>Ditrysia</taxon>
        <taxon>Papilionoidea</taxon>
        <taxon>Nymphalidae</taxon>
        <taxon>Danainae</taxon>
        <taxon>Danaini</taxon>
        <taxon>Danaina</taxon>
        <taxon>Danaus</taxon>
        <taxon>Danaus</taxon>
    </lineage>
</organism>
<protein>
    <submittedName>
        <fullName evidence="2">Uncharacterized protein</fullName>
    </submittedName>
</protein>
<feature type="transmembrane region" description="Helical" evidence="1">
    <location>
        <begin position="12"/>
        <end position="30"/>
    </location>
</feature>
<dbReference type="KEGG" id="dpl:KGM_215805"/>
<evidence type="ECO:0000313" key="3">
    <source>
        <dbReference type="Proteomes" id="UP000007151"/>
    </source>
</evidence>
<keyword evidence="1" id="KW-0472">Membrane</keyword>
<dbReference type="InParanoid" id="A0A212F1X2"/>
<accession>A0A212F1X2</accession>
<keyword evidence="1" id="KW-1133">Transmembrane helix</keyword>
<sequence>MSQFSMETIMQSSTIIVLVCLVVVVASVQYEQLADEHNVDTNIESQNTPLHERSARTKRGLLLLKKKLILGALGLKAAKAGAVGAGVVGALALKKQSVPRVTIQTEQRYPKHVEVHRKVMKAWSLIGQVKLSGISVRASTVPEEILEVILPHS</sequence>
<name>A0A212F1X2_DANPL</name>
<feature type="transmembrane region" description="Helical" evidence="1">
    <location>
        <begin position="68"/>
        <end position="93"/>
    </location>
</feature>
<reference evidence="2 3" key="1">
    <citation type="journal article" date="2011" name="Cell">
        <title>The monarch butterfly genome yields insights into long-distance migration.</title>
        <authorList>
            <person name="Zhan S."/>
            <person name="Merlin C."/>
            <person name="Boore J.L."/>
            <person name="Reppert S.M."/>
        </authorList>
    </citation>
    <scope>NUCLEOTIDE SEQUENCE [LARGE SCALE GENOMIC DNA]</scope>
    <source>
        <strain evidence="2">F-2</strain>
    </source>
</reference>
<dbReference type="Proteomes" id="UP000007151">
    <property type="component" value="Unassembled WGS sequence"/>
</dbReference>
<evidence type="ECO:0000256" key="1">
    <source>
        <dbReference type="SAM" id="Phobius"/>
    </source>
</evidence>
<keyword evidence="3" id="KW-1185">Reference proteome</keyword>
<dbReference type="AlphaFoldDB" id="A0A212F1X2"/>
<comment type="caution">
    <text evidence="2">The sequence shown here is derived from an EMBL/GenBank/DDBJ whole genome shotgun (WGS) entry which is preliminary data.</text>
</comment>
<proteinExistence type="predicted"/>
<keyword evidence="1" id="KW-0812">Transmembrane</keyword>